<dbReference type="PANTHER" id="PTHR33164">
    <property type="entry name" value="TRANSCRIPTIONAL REGULATOR, MARR FAMILY"/>
    <property type="match status" value="1"/>
</dbReference>
<protein>
    <submittedName>
        <fullName evidence="2">MarR family winged helix-turn-helix transcriptional regulator</fullName>
    </submittedName>
</protein>
<dbReference type="InterPro" id="IPR036388">
    <property type="entry name" value="WH-like_DNA-bd_sf"/>
</dbReference>
<organism evidence="2 3">
    <name type="scientific">Nonomuraea typhae</name>
    <dbReference type="NCBI Taxonomy" id="2603600"/>
    <lineage>
        <taxon>Bacteria</taxon>
        <taxon>Bacillati</taxon>
        <taxon>Actinomycetota</taxon>
        <taxon>Actinomycetes</taxon>
        <taxon>Streptosporangiales</taxon>
        <taxon>Streptosporangiaceae</taxon>
        <taxon>Nonomuraea</taxon>
    </lineage>
</organism>
<keyword evidence="3" id="KW-1185">Reference proteome</keyword>
<dbReference type="Proteomes" id="UP001612741">
    <property type="component" value="Unassembled WGS sequence"/>
</dbReference>
<accession>A0ABW7YUD9</accession>
<gene>
    <name evidence="2" type="ORF">ACIBG2_19275</name>
</gene>
<dbReference type="PROSITE" id="PS50995">
    <property type="entry name" value="HTH_MARR_2"/>
    <property type="match status" value="1"/>
</dbReference>
<comment type="caution">
    <text evidence="2">The sequence shown here is derived from an EMBL/GenBank/DDBJ whole genome shotgun (WGS) entry which is preliminary data.</text>
</comment>
<sequence>MSKDSKDELARELTGELFELSMALDLIGNAAAGQIGINQTDLMCLNLLVRHGPMSPGQVAAALGLTTAAISAMAARLEAGGYASRQIDPKDRRRILMHASPLGAERAFSLFDDFYQATTRLFGTASDQDLRRVAELLGQFRHLLTEHAEAIRNRPR</sequence>
<dbReference type="PANTHER" id="PTHR33164:SF106">
    <property type="entry name" value="TRANSCRIPTIONAL REGULATORY PROTEIN"/>
    <property type="match status" value="1"/>
</dbReference>
<evidence type="ECO:0000313" key="2">
    <source>
        <dbReference type="EMBL" id="MFI6499538.1"/>
    </source>
</evidence>
<dbReference type="Gene3D" id="1.10.10.10">
    <property type="entry name" value="Winged helix-like DNA-binding domain superfamily/Winged helix DNA-binding domain"/>
    <property type="match status" value="1"/>
</dbReference>
<evidence type="ECO:0000313" key="3">
    <source>
        <dbReference type="Proteomes" id="UP001612741"/>
    </source>
</evidence>
<proteinExistence type="predicted"/>
<dbReference type="InterPro" id="IPR036390">
    <property type="entry name" value="WH_DNA-bd_sf"/>
</dbReference>
<evidence type="ECO:0000259" key="1">
    <source>
        <dbReference type="PROSITE" id="PS50995"/>
    </source>
</evidence>
<dbReference type="RefSeq" id="WP_397082911.1">
    <property type="nucleotide sequence ID" value="NZ_JBITGY010000005.1"/>
</dbReference>
<dbReference type="InterPro" id="IPR000835">
    <property type="entry name" value="HTH_MarR-typ"/>
</dbReference>
<name>A0ABW7YUD9_9ACTN</name>
<dbReference type="SUPFAM" id="SSF46785">
    <property type="entry name" value="Winged helix' DNA-binding domain"/>
    <property type="match status" value="1"/>
</dbReference>
<dbReference type="EMBL" id="JBITGY010000005">
    <property type="protein sequence ID" value="MFI6499538.1"/>
    <property type="molecule type" value="Genomic_DNA"/>
</dbReference>
<feature type="domain" description="HTH marR-type" evidence="1">
    <location>
        <begin position="10"/>
        <end position="142"/>
    </location>
</feature>
<dbReference type="Pfam" id="PF12802">
    <property type="entry name" value="MarR_2"/>
    <property type="match status" value="1"/>
</dbReference>
<reference evidence="2 3" key="1">
    <citation type="submission" date="2024-10" db="EMBL/GenBank/DDBJ databases">
        <title>The Natural Products Discovery Center: Release of the First 8490 Sequenced Strains for Exploring Actinobacteria Biosynthetic Diversity.</title>
        <authorList>
            <person name="Kalkreuter E."/>
            <person name="Kautsar S.A."/>
            <person name="Yang D."/>
            <person name="Bader C.D."/>
            <person name="Teijaro C.N."/>
            <person name="Fluegel L."/>
            <person name="Davis C.M."/>
            <person name="Simpson J.R."/>
            <person name="Lauterbach L."/>
            <person name="Steele A.D."/>
            <person name="Gui C."/>
            <person name="Meng S."/>
            <person name="Li G."/>
            <person name="Viehrig K."/>
            <person name="Ye F."/>
            <person name="Su P."/>
            <person name="Kiefer A.F."/>
            <person name="Nichols A."/>
            <person name="Cepeda A.J."/>
            <person name="Yan W."/>
            <person name="Fan B."/>
            <person name="Jiang Y."/>
            <person name="Adhikari A."/>
            <person name="Zheng C.-J."/>
            <person name="Schuster L."/>
            <person name="Cowan T.M."/>
            <person name="Smanski M.J."/>
            <person name="Chevrette M.G."/>
            <person name="De Carvalho L.P.S."/>
            <person name="Shen B."/>
        </authorList>
    </citation>
    <scope>NUCLEOTIDE SEQUENCE [LARGE SCALE GENOMIC DNA]</scope>
    <source>
        <strain evidence="2 3">NPDC050545</strain>
    </source>
</reference>
<dbReference type="InterPro" id="IPR039422">
    <property type="entry name" value="MarR/SlyA-like"/>
</dbReference>
<dbReference type="SMART" id="SM00347">
    <property type="entry name" value="HTH_MARR"/>
    <property type="match status" value="1"/>
</dbReference>